<dbReference type="EMBL" id="LXLI01000040">
    <property type="protein sequence ID" value="OFC88619.1"/>
    <property type="molecule type" value="Genomic_DNA"/>
</dbReference>
<dbReference type="InterPro" id="IPR042099">
    <property type="entry name" value="ANL_N_sf"/>
</dbReference>
<dbReference type="RefSeq" id="WP_065845843.1">
    <property type="nucleotide sequence ID" value="NZ_LXLI01000040.1"/>
</dbReference>
<dbReference type="PANTHER" id="PTHR43845:SF1">
    <property type="entry name" value="BLR5969 PROTEIN"/>
    <property type="match status" value="1"/>
</dbReference>
<evidence type="ECO:0000313" key="3">
    <source>
        <dbReference type="Proteomes" id="UP000175994"/>
    </source>
</evidence>
<comment type="caution">
    <text evidence="2">The sequence shown here is derived from an EMBL/GenBank/DDBJ whole genome shotgun (WGS) entry which is preliminary data.</text>
</comment>
<sequence length="442" mass="49732">MTTMTDKLTDVRLTVEEYINNATQKAGKTIEFWNHETLQDFTLEALKISVQQAVKSNFYQERFKEHNVNMKTFEDFEKLPFTYPLEIKNRLLDILAIGMDEVQQINMSSGTTGGPTTYIAYSQSDLNGDGAYYAPGGLFKFQRDELVFIALPYEMATVGTSLHRDVRRQGAAILPAGKDGPYSSQERLIQAIHDIRPTTLFSTPSYSYHLSEVYKATYPNDTISIKRVIVGGEGASQGMRELLAASWGAEVKQFYGSTEIGCIGYTCEYGHYHLTAGTAYLEIVNEKGQRVPDGEIGKVVLSTLGKVATPLIRYETGDVGLIETTPCECGRTLPFIRIYGRKDDQIINPKNGQYISPYAFENVLLQTVPNSKPWYHVAIRKTGIYFVAEKPDISDADLQKAESKFEEIVSERFSFEFDGIEWAPEGALDRPCTKVRRIKNEL</sequence>
<dbReference type="Gene3D" id="3.40.50.12780">
    <property type="entry name" value="N-terminal domain of ligase-like"/>
    <property type="match status" value="1"/>
</dbReference>
<name>A0A9X5RPL1_BACTU</name>
<evidence type="ECO:0000313" key="2">
    <source>
        <dbReference type="EMBL" id="OFC88619.1"/>
    </source>
</evidence>
<dbReference type="Pfam" id="PF00501">
    <property type="entry name" value="AMP-binding"/>
    <property type="match status" value="1"/>
</dbReference>
<feature type="domain" description="AMP-dependent synthetase/ligase" evidence="1">
    <location>
        <begin position="98"/>
        <end position="302"/>
    </location>
</feature>
<dbReference type="SUPFAM" id="SSF56801">
    <property type="entry name" value="Acetyl-CoA synthetase-like"/>
    <property type="match status" value="1"/>
</dbReference>
<gene>
    <name evidence="2" type="ORF">BTGOE4_59420</name>
</gene>
<dbReference type="InterPro" id="IPR000873">
    <property type="entry name" value="AMP-dep_synth/lig_dom"/>
</dbReference>
<dbReference type="AlphaFoldDB" id="A0A9X5RPL1"/>
<dbReference type="PANTHER" id="PTHR43845">
    <property type="entry name" value="BLR5969 PROTEIN"/>
    <property type="match status" value="1"/>
</dbReference>
<accession>A0A9X5RPL1</accession>
<organism evidence="2 3">
    <name type="scientific">Bacillus thuringiensis</name>
    <dbReference type="NCBI Taxonomy" id="1428"/>
    <lineage>
        <taxon>Bacteria</taxon>
        <taxon>Bacillati</taxon>
        <taxon>Bacillota</taxon>
        <taxon>Bacilli</taxon>
        <taxon>Bacillales</taxon>
        <taxon>Bacillaceae</taxon>
        <taxon>Bacillus</taxon>
        <taxon>Bacillus cereus group</taxon>
    </lineage>
</organism>
<reference evidence="2 3" key="1">
    <citation type="submission" date="2016-04" db="EMBL/GenBank/DDBJ databases">
        <title>Bacillus thuringiensis and Bacillus weihenstephanensis as novel biocontrol agents of wilt causing Verticillium species.</title>
        <authorList>
            <person name="Hollensteiner J."/>
            <person name="Wemheuer F."/>
            <person name="Harting R."/>
            <person name="Kolarzyk A."/>
            <person name="Diaz-Valerio S."/>
            <person name="Poehlein A."/>
            <person name="Brzuszkiewicz E."/>
            <person name="Nesemann K."/>
            <person name="Braus-Stromeyer S."/>
            <person name="Braus G."/>
            <person name="Daniel R."/>
            <person name="Liesegang H."/>
        </authorList>
    </citation>
    <scope>NUCLEOTIDE SEQUENCE [LARGE SCALE GENOMIC DNA]</scope>
    <source>
        <strain evidence="2 3">GOE4</strain>
    </source>
</reference>
<dbReference type="Proteomes" id="UP000175994">
    <property type="component" value="Unassembled WGS sequence"/>
</dbReference>
<proteinExistence type="predicted"/>
<protein>
    <recommendedName>
        <fullName evidence="1">AMP-dependent synthetase/ligase domain-containing protein</fullName>
    </recommendedName>
</protein>
<evidence type="ECO:0000259" key="1">
    <source>
        <dbReference type="Pfam" id="PF00501"/>
    </source>
</evidence>